<evidence type="ECO:0000313" key="2">
    <source>
        <dbReference type="RefSeq" id="XP_048140948.1"/>
    </source>
</evidence>
<reference evidence="2" key="1">
    <citation type="submission" date="2025-08" db="UniProtKB">
        <authorList>
            <consortium name="RefSeq"/>
        </authorList>
    </citation>
    <scope>IDENTIFICATION</scope>
    <source>
        <tissue evidence="2">Leaf</tissue>
    </source>
</reference>
<gene>
    <name evidence="2" type="primary">LOC125316521</name>
</gene>
<dbReference type="GeneID" id="125316521"/>
<dbReference type="Proteomes" id="UP000827889">
    <property type="component" value="Chromosome 9"/>
</dbReference>
<organism evidence="1 2">
    <name type="scientific">Rhodamnia argentea</name>
    <dbReference type="NCBI Taxonomy" id="178133"/>
    <lineage>
        <taxon>Eukaryota</taxon>
        <taxon>Viridiplantae</taxon>
        <taxon>Streptophyta</taxon>
        <taxon>Embryophyta</taxon>
        <taxon>Tracheophyta</taxon>
        <taxon>Spermatophyta</taxon>
        <taxon>Magnoliopsida</taxon>
        <taxon>eudicotyledons</taxon>
        <taxon>Gunneridae</taxon>
        <taxon>Pentapetalae</taxon>
        <taxon>rosids</taxon>
        <taxon>malvids</taxon>
        <taxon>Myrtales</taxon>
        <taxon>Myrtaceae</taxon>
        <taxon>Myrtoideae</taxon>
        <taxon>Myrteae</taxon>
        <taxon>Australasian group</taxon>
        <taxon>Rhodamnia</taxon>
    </lineage>
</organism>
<proteinExistence type="predicted"/>
<evidence type="ECO:0000313" key="1">
    <source>
        <dbReference type="Proteomes" id="UP000827889"/>
    </source>
</evidence>
<sequence length="110" mass="12037">MASSLALWSVAASSGALYRLINPLRTASVAPNVAFYRPTNPLRAAFVAPNVTRSFNTSSEMRLSDDDESDVQVDVERSFDSPLRSLACGLYKGIVSSLSFSDVYDRRALR</sequence>
<keyword evidence="1" id="KW-1185">Reference proteome</keyword>
<protein>
    <submittedName>
        <fullName evidence="2">Uncharacterized protein LOC125316521</fullName>
    </submittedName>
</protein>
<accession>A0ABM3HWH4</accession>
<dbReference type="RefSeq" id="XP_048140948.1">
    <property type="nucleotide sequence ID" value="XM_048284991.1"/>
</dbReference>
<name>A0ABM3HWH4_9MYRT</name>